<protein>
    <recommendedName>
        <fullName evidence="8">Alanine racemase</fullName>
        <ecNumber evidence="8">5.1.1.1</ecNumber>
    </recommendedName>
</protein>
<evidence type="ECO:0000313" key="12">
    <source>
        <dbReference type="EMBL" id="HIX45448.1"/>
    </source>
</evidence>
<keyword evidence="5" id="KW-0067">ATP-binding</keyword>
<feature type="active site" description="Proton acceptor; specific for L-alanine" evidence="8">
    <location>
        <position position="718"/>
    </location>
</feature>
<dbReference type="InterPro" id="IPR013221">
    <property type="entry name" value="Mur_ligase_cen"/>
</dbReference>
<feature type="domain" description="Alanine racemase C-terminal" evidence="11">
    <location>
        <begin position="697"/>
        <end position="821"/>
    </location>
</feature>
<dbReference type="GO" id="GO:0030170">
    <property type="term" value="F:pyridoxal phosphate binding"/>
    <property type="evidence" value="ECO:0007669"/>
    <property type="project" value="UniProtKB-UniRule"/>
</dbReference>
<evidence type="ECO:0000256" key="3">
    <source>
        <dbReference type="ARBA" id="ARBA00022598"/>
    </source>
</evidence>
<accession>A0A9D1VRW0</accession>
<dbReference type="CDD" id="cd00430">
    <property type="entry name" value="PLPDE_III_AR"/>
    <property type="match status" value="1"/>
</dbReference>
<dbReference type="InterPro" id="IPR029066">
    <property type="entry name" value="PLP-binding_barrel"/>
</dbReference>
<dbReference type="InterPro" id="IPR035911">
    <property type="entry name" value="MurE/MurF_N"/>
</dbReference>
<keyword evidence="3 12" id="KW-0436">Ligase</keyword>
<comment type="pathway">
    <text evidence="8">Amino-acid biosynthesis; D-alanine biosynthesis; D-alanine from L-alanine: step 1/1.</text>
</comment>
<dbReference type="PRINTS" id="PR00992">
    <property type="entry name" value="ALARACEMASE"/>
</dbReference>
<dbReference type="InterPro" id="IPR001608">
    <property type="entry name" value="Ala_racemase_N"/>
</dbReference>
<dbReference type="AlphaFoldDB" id="A0A9D1VRW0"/>
<evidence type="ECO:0000256" key="10">
    <source>
        <dbReference type="PIRSR" id="PIRSR600821-52"/>
    </source>
</evidence>
<dbReference type="NCBIfam" id="NF008897">
    <property type="entry name" value="PRK11930.1"/>
    <property type="match status" value="1"/>
</dbReference>
<dbReference type="SUPFAM" id="SSF53244">
    <property type="entry name" value="MurD-like peptide ligases, peptide-binding domain"/>
    <property type="match status" value="1"/>
</dbReference>
<dbReference type="Gene3D" id="2.40.37.10">
    <property type="entry name" value="Lyase, Ornithine Decarboxylase, Chain A, domain 1"/>
    <property type="match status" value="1"/>
</dbReference>
<evidence type="ECO:0000256" key="1">
    <source>
        <dbReference type="ARBA" id="ARBA00000316"/>
    </source>
</evidence>
<dbReference type="SUPFAM" id="SSF50621">
    <property type="entry name" value="Alanine racemase C-terminal domain-like"/>
    <property type="match status" value="1"/>
</dbReference>
<evidence type="ECO:0000256" key="5">
    <source>
        <dbReference type="ARBA" id="ARBA00022840"/>
    </source>
</evidence>
<dbReference type="InterPro" id="IPR036565">
    <property type="entry name" value="Mur-like_cat_sf"/>
</dbReference>
<comment type="similarity">
    <text evidence="8">Belongs to the alanine racemase family.</text>
</comment>
<dbReference type="PANTHER" id="PTHR43024">
    <property type="entry name" value="UDP-N-ACETYLMURAMOYL-TRIPEPTIDE--D-ALANYL-D-ALANINE LIGASE"/>
    <property type="match status" value="1"/>
</dbReference>
<dbReference type="GO" id="GO:0016881">
    <property type="term" value="F:acid-amino acid ligase activity"/>
    <property type="evidence" value="ECO:0007669"/>
    <property type="project" value="InterPro"/>
</dbReference>
<feature type="modified residue" description="N6-(pyridoxal phosphate)lysine" evidence="8 9">
    <location>
        <position position="493"/>
    </location>
</feature>
<evidence type="ECO:0000256" key="2">
    <source>
        <dbReference type="ARBA" id="ARBA00001933"/>
    </source>
</evidence>
<keyword evidence="6 8" id="KW-0663">Pyridoxal phosphate</keyword>
<dbReference type="InterPro" id="IPR036615">
    <property type="entry name" value="Mur_ligase_C_dom_sf"/>
</dbReference>
<reference evidence="12" key="2">
    <citation type="submission" date="2021-04" db="EMBL/GenBank/DDBJ databases">
        <authorList>
            <person name="Gilroy R."/>
        </authorList>
    </citation>
    <scope>NUCLEOTIDE SEQUENCE</scope>
    <source>
        <strain evidence="12">ChiHjej12B11-16260</strain>
    </source>
</reference>
<dbReference type="EMBL" id="DXFB01000122">
    <property type="protein sequence ID" value="HIX45448.1"/>
    <property type="molecule type" value="Genomic_DNA"/>
</dbReference>
<keyword evidence="4" id="KW-0547">Nucleotide-binding</keyword>
<dbReference type="Gene3D" id="3.90.190.20">
    <property type="entry name" value="Mur ligase, C-terminal domain"/>
    <property type="match status" value="1"/>
</dbReference>
<dbReference type="FunFam" id="3.20.20.10:FF:000002">
    <property type="entry name" value="Alanine racemase"/>
    <property type="match status" value="1"/>
</dbReference>
<dbReference type="HAMAP" id="MF_01201">
    <property type="entry name" value="Ala_racemase"/>
    <property type="match status" value="1"/>
</dbReference>
<comment type="caution">
    <text evidence="12">The sequence shown here is derived from an EMBL/GenBank/DDBJ whole genome shotgun (WGS) entry which is preliminary data.</text>
</comment>
<proteinExistence type="inferred from homology"/>
<comment type="catalytic activity">
    <reaction evidence="1 8">
        <text>L-alanine = D-alanine</text>
        <dbReference type="Rhea" id="RHEA:20249"/>
        <dbReference type="ChEBI" id="CHEBI:57416"/>
        <dbReference type="ChEBI" id="CHEBI:57972"/>
        <dbReference type="EC" id="5.1.1.1"/>
    </reaction>
</comment>
<organism evidence="12 13">
    <name type="scientific">Candidatus Barnesiella excrementipullorum</name>
    <dbReference type="NCBI Taxonomy" id="2838479"/>
    <lineage>
        <taxon>Bacteria</taxon>
        <taxon>Pseudomonadati</taxon>
        <taxon>Bacteroidota</taxon>
        <taxon>Bacteroidia</taxon>
        <taxon>Bacteroidales</taxon>
        <taxon>Barnesiellaceae</taxon>
        <taxon>Barnesiella</taxon>
    </lineage>
</organism>
<reference evidence="12" key="1">
    <citation type="journal article" date="2021" name="PeerJ">
        <title>Extensive microbial diversity within the chicken gut microbiome revealed by metagenomics and culture.</title>
        <authorList>
            <person name="Gilroy R."/>
            <person name="Ravi A."/>
            <person name="Getino M."/>
            <person name="Pursley I."/>
            <person name="Horton D.L."/>
            <person name="Alikhan N.F."/>
            <person name="Baker D."/>
            <person name="Gharbi K."/>
            <person name="Hall N."/>
            <person name="Watson M."/>
            <person name="Adriaenssens E.M."/>
            <person name="Foster-Nyarko E."/>
            <person name="Jarju S."/>
            <person name="Secka A."/>
            <person name="Antonio M."/>
            <person name="Oren A."/>
            <person name="Chaudhuri R.R."/>
            <person name="La Ragione R."/>
            <person name="Hildebrand F."/>
            <person name="Pallen M.J."/>
        </authorList>
    </citation>
    <scope>NUCLEOTIDE SEQUENCE</scope>
    <source>
        <strain evidence="12">ChiHjej12B11-16260</strain>
    </source>
</reference>
<dbReference type="NCBIfam" id="TIGR00492">
    <property type="entry name" value="alr"/>
    <property type="match status" value="1"/>
</dbReference>
<dbReference type="InterPro" id="IPR009006">
    <property type="entry name" value="Ala_racemase/Decarboxylase_C"/>
</dbReference>
<dbReference type="GO" id="GO:0030632">
    <property type="term" value="P:D-alanine biosynthetic process"/>
    <property type="evidence" value="ECO:0007669"/>
    <property type="project" value="UniProtKB-UniRule"/>
</dbReference>
<dbReference type="InterPro" id="IPR000821">
    <property type="entry name" value="Ala_racemase"/>
</dbReference>
<dbReference type="InterPro" id="IPR011079">
    <property type="entry name" value="Ala_racemase_C"/>
</dbReference>
<dbReference type="GO" id="GO:0008784">
    <property type="term" value="F:alanine racemase activity"/>
    <property type="evidence" value="ECO:0007669"/>
    <property type="project" value="UniProtKB-UniRule"/>
</dbReference>
<dbReference type="InterPro" id="IPR051046">
    <property type="entry name" value="MurCDEF_CellWall_CoF430Synth"/>
</dbReference>
<keyword evidence="7 8" id="KW-0413">Isomerase</keyword>
<dbReference type="Pfam" id="PF08245">
    <property type="entry name" value="Mur_ligase_M"/>
    <property type="match status" value="1"/>
</dbReference>
<feature type="binding site" evidence="8 10">
    <location>
        <position position="591"/>
    </location>
    <ligand>
        <name>substrate</name>
    </ligand>
</feature>
<evidence type="ECO:0000313" key="13">
    <source>
        <dbReference type="Proteomes" id="UP000824246"/>
    </source>
</evidence>
<evidence type="ECO:0000256" key="4">
    <source>
        <dbReference type="ARBA" id="ARBA00022741"/>
    </source>
</evidence>
<feature type="active site" description="Proton acceptor; specific for D-alanine" evidence="8">
    <location>
        <position position="493"/>
    </location>
</feature>
<dbReference type="SMART" id="SM01005">
    <property type="entry name" value="Ala_racemase_C"/>
    <property type="match status" value="1"/>
</dbReference>
<evidence type="ECO:0000256" key="9">
    <source>
        <dbReference type="PIRSR" id="PIRSR600821-50"/>
    </source>
</evidence>
<dbReference type="Pfam" id="PF00842">
    <property type="entry name" value="Ala_racemase_C"/>
    <property type="match status" value="1"/>
</dbReference>
<dbReference type="Gene3D" id="3.40.1390.10">
    <property type="entry name" value="MurE/MurF, N-terminal domain"/>
    <property type="match status" value="1"/>
</dbReference>
<comment type="function">
    <text evidence="8">Catalyzes the interconversion of L-alanine and D-alanine. May also act on other amino acids.</text>
</comment>
<dbReference type="Gene3D" id="3.20.20.10">
    <property type="entry name" value="Alanine racemase"/>
    <property type="match status" value="1"/>
</dbReference>
<dbReference type="SUPFAM" id="SSF51419">
    <property type="entry name" value="PLP-binding barrel"/>
    <property type="match status" value="1"/>
</dbReference>
<evidence type="ECO:0000259" key="11">
    <source>
        <dbReference type="SMART" id="SM01005"/>
    </source>
</evidence>
<comment type="cofactor">
    <cofactor evidence="2 8 9">
        <name>pyridoxal 5'-phosphate</name>
        <dbReference type="ChEBI" id="CHEBI:597326"/>
    </cofactor>
</comment>
<dbReference type="GO" id="GO:0005524">
    <property type="term" value="F:ATP binding"/>
    <property type="evidence" value="ECO:0007669"/>
    <property type="project" value="UniProtKB-KW"/>
</dbReference>
<sequence>MNYNTSQIATIIKARCNVHADYKLSVLLTDSRSLTFPEESLFFALVTERNDGHRYIKELYDKGVRNFVVRQIPDNAEAMPEANFLVVNDTLAALQMLAAYHRRLFDIPVIGITGSNGKTSVKEWLHQLLQEDYNIVRSPRSYNSQTGVPLSVWQLNEKTELALFEAGISRPDEMQRLEEIIQPTIGLITNIGEAHQEGFSSMQQKCMEKLTLLKGCDCIIYDGDNELIRECVEKLCLGAYEIAWSRKDRDKPLYISAIVKGENSTRIDYTYLQYMLSMTIPFTDDASIQNAIHCLAIMLYLNRMPEVIAGRMQRLTPVAMRMEVKEGNNGCLIINDSYNSDIDSLTIALDFQARRAATGKMKRTLILSDIFQTGLPPATLYRKVSELLKAKGIERLIGIGPEISDNAYLFDIEKSFYSDTREFVEKLTPSEMFRNELILIKGARNFHFELISEALELKQHETILEVNLDALVNNLNHYKEKLHPTTKVVCMVKAFGYGAGSYEIAKTLQERGADYLAVAVADEGAELRKAGITMPIIVMNPEISSFRTLFSYRLEPEIYSFNLLSALLAEGEKLGVSGYPVHIKIDSGMHRLGFTEEQIDDLTVVLQSQIVLMARSVFSHFAGSDESIHDAYTQRQIEIFTRCADKLQAASKHKIMRHILNTAGIERFSEAQMEMVRLGIGLYGISPTGEKRGLQPVSTLKTTILQIHEYEAGETIGYGRHGVLKRRSRIAVIPIGYADGMDRRLGNGRGEVYINGARAAIVGNICMDICMVDVTEISCNEGDRVEIFGEHIPVEEIAGKLDTISYEILTSVSTRVKRVYYRE</sequence>
<feature type="binding site" evidence="8 10">
    <location>
        <position position="767"/>
    </location>
    <ligand>
        <name>substrate</name>
    </ligand>
</feature>
<evidence type="ECO:0000256" key="6">
    <source>
        <dbReference type="ARBA" id="ARBA00022898"/>
    </source>
</evidence>
<evidence type="ECO:0000256" key="8">
    <source>
        <dbReference type="HAMAP-Rule" id="MF_01201"/>
    </source>
</evidence>
<dbReference type="PANTHER" id="PTHR43024:SF1">
    <property type="entry name" value="UDP-N-ACETYLMURAMOYL-TRIPEPTIDE--D-ALANYL-D-ALANINE LIGASE"/>
    <property type="match status" value="1"/>
</dbReference>
<dbReference type="EC" id="5.1.1.1" evidence="8"/>
<dbReference type="SUPFAM" id="SSF63418">
    <property type="entry name" value="MurE/MurF N-terminal domain"/>
    <property type="match status" value="1"/>
</dbReference>
<dbReference type="SUPFAM" id="SSF53623">
    <property type="entry name" value="MurD-like peptide ligases, catalytic domain"/>
    <property type="match status" value="1"/>
</dbReference>
<gene>
    <name evidence="12" type="ORF">H9982_04440</name>
</gene>
<name>A0A9D1VRW0_9BACT</name>
<evidence type="ECO:0000256" key="7">
    <source>
        <dbReference type="ARBA" id="ARBA00023235"/>
    </source>
</evidence>
<dbReference type="Pfam" id="PF01168">
    <property type="entry name" value="Ala_racemase_N"/>
    <property type="match status" value="1"/>
</dbReference>
<dbReference type="Proteomes" id="UP000824246">
    <property type="component" value="Unassembled WGS sequence"/>
</dbReference>
<dbReference type="Gene3D" id="3.40.1190.10">
    <property type="entry name" value="Mur-like, catalytic domain"/>
    <property type="match status" value="1"/>
</dbReference>